<dbReference type="OrthoDB" id="552415at2759"/>
<dbReference type="STRING" id="145388.A0A0D2MGY0"/>
<dbReference type="Proteomes" id="UP000054498">
    <property type="component" value="Unassembled WGS sequence"/>
</dbReference>
<gene>
    <name evidence="1" type="ORF">MNEG_5626</name>
</gene>
<dbReference type="AlphaFoldDB" id="A0A0D2MGY0"/>
<dbReference type="EMBL" id="KK101073">
    <property type="protein sequence ID" value="KIZ02330.1"/>
    <property type="molecule type" value="Genomic_DNA"/>
</dbReference>
<name>A0A0D2MGY0_9CHLO</name>
<organism evidence="1 2">
    <name type="scientific">Monoraphidium neglectum</name>
    <dbReference type="NCBI Taxonomy" id="145388"/>
    <lineage>
        <taxon>Eukaryota</taxon>
        <taxon>Viridiplantae</taxon>
        <taxon>Chlorophyta</taxon>
        <taxon>core chlorophytes</taxon>
        <taxon>Chlorophyceae</taxon>
        <taxon>CS clade</taxon>
        <taxon>Sphaeropleales</taxon>
        <taxon>Selenastraceae</taxon>
        <taxon>Monoraphidium</taxon>
    </lineage>
</organism>
<sequence length="86" mass="8815">MVKASNLFYFQGTRTRKPLGVIPLEGALVAAEQLLVPSGRESAPPRALHTLQVALPSGCGGAEELGDAAYLLAAPSPELQVASMGG</sequence>
<reference evidence="1 2" key="1">
    <citation type="journal article" date="2013" name="BMC Genomics">
        <title>Reconstruction of the lipid metabolism for the microalga Monoraphidium neglectum from its genome sequence reveals characteristics suitable for biofuel production.</title>
        <authorList>
            <person name="Bogen C."/>
            <person name="Al-Dilaimi A."/>
            <person name="Albersmeier A."/>
            <person name="Wichmann J."/>
            <person name="Grundmann M."/>
            <person name="Rupp O."/>
            <person name="Lauersen K.J."/>
            <person name="Blifernez-Klassen O."/>
            <person name="Kalinowski J."/>
            <person name="Goesmann A."/>
            <person name="Mussgnug J.H."/>
            <person name="Kruse O."/>
        </authorList>
    </citation>
    <scope>NUCLEOTIDE SEQUENCE [LARGE SCALE GENOMIC DNA]</scope>
    <source>
        <strain evidence="1 2">SAG 48.87</strain>
    </source>
</reference>
<keyword evidence="2" id="KW-1185">Reference proteome</keyword>
<accession>A0A0D2MGY0</accession>
<dbReference type="GeneID" id="25738503"/>
<protein>
    <submittedName>
        <fullName evidence="1">Uncharacterized protein</fullName>
    </submittedName>
</protein>
<evidence type="ECO:0000313" key="2">
    <source>
        <dbReference type="Proteomes" id="UP000054498"/>
    </source>
</evidence>
<dbReference type="KEGG" id="mng:MNEG_5626"/>
<proteinExistence type="predicted"/>
<dbReference type="RefSeq" id="XP_013901349.1">
    <property type="nucleotide sequence ID" value="XM_014045895.1"/>
</dbReference>
<evidence type="ECO:0000313" key="1">
    <source>
        <dbReference type="EMBL" id="KIZ02330.1"/>
    </source>
</evidence>